<proteinExistence type="inferred from homology"/>
<keyword evidence="3" id="KW-0496">Mitochondrion</keyword>
<evidence type="ECO:0000313" key="6">
    <source>
        <dbReference type="Proteomes" id="UP000222542"/>
    </source>
</evidence>
<dbReference type="InterPro" id="IPR034095">
    <property type="entry name" value="NDUF3"/>
</dbReference>
<dbReference type="OMA" id="VGCGARI"/>
<comment type="caution">
    <text evidence="5">The sequence shown here is derived from an EMBL/GenBank/DDBJ whole genome shotgun (WGS) entry which is preliminary data.</text>
</comment>
<dbReference type="SUPFAM" id="SSF64076">
    <property type="entry name" value="MTH938-like"/>
    <property type="match status" value="1"/>
</dbReference>
<dbReference type="InterPro" id="IPR036748">
    <property type="entry name" value="MTH938-like_sf"/>
</dbReference>
<dbReference type="Proteomes" id="UP000222542">
    <property type="component" value="Unassembled WGS sequence"/>
</dbReference>
<dbReference type="Pfam" id="PF04430">
    <property type="entry name" value="DUF498"/>
    <property type="match status" value="1"/>
</dbReference>
<gene>
    <name evidence="5" type="ORF">T459_03149</name>
</gene>
<dbReference type="Gene3D" id="3.40.1230.10">
    <property type="entry name" value="MTH938-like"/>
    <property type="match status" value="1"/>
</dbReference>
<evidence type="ECO:0000256" key="2">
    <source>
        <dbReference type="ARBA" id="ARBA00021776"/>
    </source>
</evidence>
<evidence type="ECO:0000256" key="3">
    <source>
        <dbReference type="ARBA" id="ARBA00023128"/>
    </source>
</evidence>
<evidence type="ECO:0000256" key="1">
    <source>
        <dbReference type="ARBA" id="ARBA00004173"/>
    </source>
</evidence>
<protein>
    <recommendedName>
        <fullName evidence="2">NADH dehydrogenase [ubiquinone] 1 alpha subcomplex assembly factor 3</fullName>
    </recommendedName>
</protein>
<evidence type="ECO:0000313" key="5">
    <source>
        <dbReference type="EMBL" id="PHT95267.1"/>
    </source>
</evidence>
<dbReference type="STRING" id="4072.A0A2G3AM03"/>
<accession>A0A2G3AM03</accession>
<dbReference type="Gramene" id="PHT95267">
    <property type="protein sequence ID" value="PHT95267"/>
    <property type="gene ID" value="T459_03149"/>
</dbReference>
<dbReference type="AlphaFoldDB" id="A0A2G3AM03"/>
<keyword evidence="6" id="KW-1185">Reference proteome</keyword>
<reference evidence="5 6" key="1">
    <citation type="journal article" date="2014" name="Nat. Genet.">
        <title>Genome sequence of the hot pepper provides insights into the evolution of pungency in Capsicum species.</title>
        <authorList>
            <person name="Kim S."/>
            <person name="Park M."/>
            <person name="Yeom S.I."/>
            <person name="Kim Y.M."/>
            <person name="Lee J.M."/>
            <person name="Lee H.A."/>
            <person name="Seo E."/>
            <person name="Choi J."/>
            <person name="Cheong K."/>
            <person name="Kim K.T."/>
            <person name="Jung K."/>
            <person name="Lee G.W."/>
            <person name="Oh S.K."/>
            <person name="Bae C."/>
            <person name="Kim S.B."/>
            <person name="Lee H.Y."/>
            <person name="Kim S.Y."/>
            <person name="Kim M.S."/>
            <person name="Kang B.C."/>
            <person name="Jo Y.D."/>
            <person name="Yang H.B."/>
            <person name="Jeong H.J."/>
            <person name="Kang W.H."/>
            <person name="Kwon J.K."/>
            <person name="Shin C."/>
            <person name="Lim J.Y."/>
            <person name="Park J.H."/>
            <person name="Huh J.H."/>
            <person name="Kim J.S."/>
            <person name="Kim B.D."/>
            <person name="Cohen O."/>
            <person name="Paran I."/>
            <person name="Suh M.C."/>
            <person name="Lee S.B."/>
            <person name="Kim Y.K."/>
            <person name="Shin Y."/>
            <person name="Noh S.J."/>
            <person name="Park J."/>
            <person name="Seo Y.S."/>
            <person name="Kwon S.Y."/>
            <person name="Kim H.A."/>
            <person name="Park J.M."/>
            <person name="Kim H.J."/>
            <person name="Choi S.B."/>
            <person name="Bosland P.W."/>
            <person name="Reeves G."/>
            <person name="Jo S.H."/>
            <person name="Lee B.W."/>
            <person name="Cho H.T."/>
            <person name="Choi H.S."/>
            <person name="Lee M.S."/>
            <person name="Yu Y."/>
            <person name="Do Choi Y."/>
            <person name="Park B.S."/>
            <person name="van Deynze A."/>
            <person name="Ashrafi H."/>
            <person name="Hill T."/>
            <person name="Kim W.T."/>
            <person name="Pai H.S."/>
            <person name="Ahn H.K."/>
            <person name="Yeam I."/>
            <person name="Giovannoni J.J."/>
            <person name="Rose J.K."/>
            <person name="Sorensen I."/>
            <person name="Lee S.J."/>
            <person name="Kim R.W."/>
            <person name="Choi I.Y."/>
            <person name="Choi B.S."/>
            <person name="Lim J.S."/>
            <person name="Lee Y.H."/>
            <person name="Choi D."/>
        </authorList>
    </citation>
    <scope>NUCLEOTIDE SEQUENCE [LARGE SCALE GENOMIC DNA]</scope>
    <source>
        <strain evidence="6">cv. CM334</strain>
    </source>
</reference>
<organism evidence="5 6">
    <name type="scientific">Capsicum annuum</name>
    <name type="common">Capsicum pepper</name>
    <dbReference type="NCBI Taxonomy" id="4072"/>
    <lineage>
        <taxon>Eukaryota</taxon>
        <taxon>Viridiplantae</taxon>
        <taxon>Streptophyta</taxon>
        <taxon>Embryophyta</taxon>
        <taxon>Tracheophyta</taxon>
        <taxon>Spermatophyta</taxon>
        <taxon>Magnoliopsida</taxon>
        <taxon>eudicotyledons</taxon>
        <taxon>Gunneridae</taxon>
        <taxon>Pentapetalae</taxon>
        <taxon>asterids</taxon>
        <taxon>lamiids</taxon>
        <taxon>Solanales</taxon>
        <taxon>Solanaceae</taxon>
        <taxon>Solanoideae</taxon>
        <taxon>Capsiceae</taxon>
        <taxon>Capsicum</taxon>
    </lineage>
</organism>
<name>A0A2G3AM03_CAPAN</name>
<dbReference type="FunFam" id="3.40.1230.10:FF:000003">
    <property type="entry name" value="NADH dehydrogenase [ubiquinone] 1 alpha subcomplex assembly factor 3"/>
    <property type="match status" value="1"/>
</dbReference>
<dbReference type="InterPro" id="IPR007523">
    <property type="entry name" value="NDUFAF3/AAMDC"/>
</dbReference>
<dbReference type="GO" id="GO:0032981">
    <property type="term" value="P:mitochondrial respiratory chain complex I assembly"/>
    <property type="evidence" value="ECO:0000318"/>
    <property type="project" value="GO_Central"/>
</dbReference>
<reference evidence="5 6" key="2">
    <citation type="journal article" date="2017" name="Genome Biol.">
        <title>New reference genome sequences of hot pepper reveal the massive evolution of plant disease-resistance genes by retroduplication.</title>
        <authorList>
            <person name="Kim S."/>
            <person name="Park J."/>
            <person name="Yeom S.I."/>
            <person name="Kim Y.M."/>
            <person name="Seo E."/>
            <person name="Kim K.T."/>
            <person name="Kim M.S."/>
            <person name="Lee J.M."/>
            <person name="Cheong K."/>
            <person name="Shin H.S."/>
            <person name="Kim S.B."/>
            <person name="Han K."/>
            <person name="Lee J."/>
            <person name="Park M."/>
            <person name="Lee H.A."/>
            <person name="Lee H.Y."/>
            <person name="Lee Y."/>
            <person name="Oh S."/>
            <person name="Lee J.H."/>
            <person name="Choi E."/>
            <person name="Choi E."/>
            <person name="Lee S.E."/>
            <person name="Jeon J."/>
            <person name="Kim H."/>
            <person name="Choi G."/>
            <person name="Song H."/>
            <person name="Lee J."/>
            <person name="Lee S.C."/>
            <person name="Kwon J.K."/>
            <person name="Lee H.Y."/>
            <person name="Koo N."/>
            <person name="Hong Y."/>
            <person name="Kim R.W."/>
            <person name="Kang W.H."/>
            <person name="Huh J.H."/>
            <person name="Kang B.C."/>
            <person name="Yang T.J."/>
            <person name="Lee Y.H."/>
            <person name="Bennetzen J.L."/>
            <person name="Choi D."/>
        </authorList>
    </citation>
    <scope>NUCLEOTIDE SEQUENCE [LARGE SCALE GENOMIC DNA]</scope>
    <source>
        <strain evidence="6">cv. CM334</strain>
    </source>
</reference>
<comment type="similarity">
    <text evidence="4">Belongs to the NDUFAF3 family.</text>
</comment>
<dbReference type="GO" id="GO:0005743">
    <property type="term" value="C:mitochondrial inner membrane"/>
    <property type="evidence" value="ECO:0000318"/>
    <property type="project" value="GO_Central"/>
</dbReference>
<comment type="subcellular location">
    <subcellularLocation>
        <location evidence="1">Mitochondrion</location>
    </subcellularLocation>
</comment>
<dbReference type="CDD" id="cd05125">
    <property type="entry name" value="Mth938_2P1-like"/>
    <property type="match status" value="1"/>
</dbReference>
<dbReference type="EMBL" id="AYRZ02000001">
    <property type="protein sequence ID" value="PHT95267.1"/>
    <property type="molecule type" value="Genomic_DNA"/>
</dbReference>
<evidence type="ECO:0000256" key="4">
    <source>
        <dbReference type="ARBA" id="ARBA00049984"/>
    </source>
</evidence>
<dbReference type="PANTHER" id="PTHR21192">
    <property type="entry name" value="NUCLEAR PROTEIN E3-3"/>
    <property type="match status" value="1"/>
</dbReference>
<sequence length="114" mass="12656">MWFTDTGFRVNGVHYEGSLLCVGNLLMSWQPKNLSEVTPESLSIFQTVRPVPEILLLGCGKYIQRVNPELRGFIHSTGMKLEAIDSRNAASTYNILNEEGRIVAAALLPYGIES</sequence>
<dbReference type="SMR" id="A0A2G3AM03"/>
<dbReference type="PANTHER" id="PTHR21192:SF2">
    <property type="entry name" value="NADH DEHYDROGENASE [UBIQUINONE] 1 ALPHA SUBCOMPLEX ASSEMBLY FACTOR 3"/>
    <property type="match status" value="1"/>
</dbReference>